<dbReference type="SUPFAM" id="SSF55811">
    <property type="entry name" value="Nudix"/>
    <property type="match status" value="1"/>
</dbReference>
<proteinExistence type="inferred from homology"/>
<dbReference type="Proteomes" id="UP000199476">
    <property type="component" value="Unassembled WGS sequence"/>
</dbReference>
<sequence>MEDSEKSEDRNKAPGWLSYARRLQTIAQAGLTYSENKYDRERFKEIQKIGAEILREYSSLEKEKAEDLLESEIGYPTPRVDVRAAIFRKGDILMVKEKINDRWSLPGGWADIEWSLKENLIKEAHEEAGVEINPRRIIGVFDRGTKDEEALSFYGIYKIFVECDFISMDFQENIETSTAKFYGRDDLPNISKERNTEEEIKLCFEARNKENFEAKFD</sequence>
<accession>A0A1G9IYZ2</accession>
<dbReference type="PANTHER" id="PTHR43736:SF1">
    <property type="entry name" value="DIHYDRONEOPTERIN TRIPHOSPHATE DIPHOSPHATASE"/>
    <property type="match status" value="1"/>
</dbReference>
<dbReference type="InterPro" id="IPR000086">
    <property type="entry name" value="NUDIX_hydrolase_dom"/>
</dbReference>
<evidence type="ECO:0000259" key="2">
    <source>
        <dbReference type="PROSITE" id="PS51462"/>
    </source>
</evidence>
<dbReference type="EMBL" id="FNGO01000003">
    <property type="protein sequence ID" value="SDL30236.1"/>
    <property type="molecule type" value="Genomic_DNA"/>
</dbReference>
<dbReference type="Pfam" id="PF00293">
    <property type="entry name" value="NUDIX"/>
    <property type="match status" value="1"/>
</dbReference>
<dbReference type="Gene3D" id="3.90.79.10">
    <property type="entry name" value="Nucleoside Triphosphate Pyrophosphohydrolase"/>
    <property type="match status" value="1"/>
</dbReference>
<dbReference type="AlphaFoldDB" id="A0A1G9IYZ2"/>
<keyword evidence="4" id="KW-1185">Reference proteome</keyword>
<evidence type="ECO:0000313" key="4">
    <source>
        <dbReference type="Proteomes" id="UP000199476"/>
    </source>
</evidence>
<protein>
    <submittedName>
        <fullName evidence="3">ADP-ribose pyrophosphatase YjhB, NUDIX family</fullName>
    </submittedName>
</protein>
<gene>
    <name evidence="3" type="ORF">SAMN04488692_10392</name>
</gene>
<dbReference type="InterPro" id="IPR059176">
    <property type="entry name" value="UDP-X_N"/>
</dbReference>
<dbReference type="OrthoDB" id="9804442at2"/>
<reference evidence="3 4" key="1">
    <citation type="submission" date="2016-10" db="EMBL/GenBank/DDBJ databases">
        <authorList>
            <person name="de Groot N.N."/>
        </authorList>
    </citation>
    <scope>NUCLEOTIDE SEQUENCE [LARGE SCALE GENOMIC DNA]</scope>
    <source>
        <strain evidence="3 4">SLAS-1</strain>
    </source>
</reference>
<dbReference type="PROSITE" id="PS51462">
    <property type="entry name" value="NUDIX"/>
    <property type="match status" value="1"/>
</dbReference>
<dbReference type="RefSeq" id="WP_089758268.1">
    <property type="nucleotide sequence ID" value="NZ_FNGO01000003.1"/>
</dbReference>
<evidence type="ECO:0000256" key="1">
    <source>
        <dbReference type="ARBA" id="ARBA00005582"/>
    </source>
</evidence>
<evidence type="ECO:0000313" key="3">
    <source>
        <dbReference type="EMBL" id="SDL30236.1"/>
    </source>
</evidence>
<comment type="similarity">
    <text evidence="1">Belongs to the Nudix hydrolase family.</text>
</comment>
<dbReference type="InterPro" id="IPR015797">
    <property type="entry name" value="NUDIX_hydrolase-like_dom_sf"/>
</dbReference>
<dbReference type="STRING" id="321763.SAMN04488692_10392"/>
<feature type="domain" description="Nudix hydrolase" evidence="2">
    <location>
        <begin position="77"/>
        <end position="208"/>
    </location>
</feature>
<name>A0A1G9IYZ2_9FIRM</name>
<organism evidence="3 4">
    <name type="scientific">Halarsenatibacter silvermanii</name>
    <dbReference type="NCBI Taxonomy" id="321763"/>
    <lineage>
        <taxon>Bacteria</taxon>
        <taxon>Bacillati</taxon>
        <taxon>Bacillota</taxon>
        <taxon>Clostridia</taxon>
        <taxon>Halanaerobiales</taxon>
        <taxon>Halarsenatibacteraceae</taxon>
        <taxon>Halarsenatibacter</taxon>
    </lineage>
</organism>
<dbReference type="Gene3D" id="6.10.250.1120">
    <property type="match status" value="1"/>
</dbReference>
<dbReference type="Pfam" id="PF12535">
    <property type="entry name" value="Nudix_N"/>
    <property type="match status" value="1"/>
</dbReference>
<dbReference type="PANTHER" id="PTHR43736">
    <property type="entry name" value="ADP-RIBOSE PYROPHOSPHATASE"/>
    <property type="match status" value="1"/>
</dbReference>